<dbReference type="AlphaFoldDB" id="A0A4Y8IFQ9"/>
<dbReference type="InterPro" id="IPR051540">
    <property type="entry name" value="S-2-haloacid_dehalogenase"/>
</dbReference>
<dbReference type="NCBIfam" id="TIGR01549">
    <property type="entry name" value="HAD-SF-IA-v1"/>
    <property type="match status" value="1"/>
</dbReference>
<dbReference type="Proteomes" id="UP000297975">
    <property type="component" value="Unassembled WGS sequence"/>
</dbReference>
<comment type="caution">
    <text evidence="2">The sequence shown here is derived from an EMBL/GenBank/DDBJ whole genome shotgun (WGS) entry which is preliminary data.</text>
</comment>
<sequence>MGMYKNYLKEAEVIIFDLDGTLYEGTDHFNLHVENLKAKLDPEKAEHFQELYDAILVGDHPVQIGKIYDGVRDLVWSWNPFTEALTEARNWDNETVHINDAPSHIAANEFDFKNWVPIGDGWWPPYAIARHFGLSIDVIQASYNRTKEQMAELDGYLTRTPGLKEYLKELQNGKRLIVCTNSDEVDAKRLLQFLNIDEHFEELIPSAMKPVNTKKHFNYVLQKYDVAPEQVVSVGDNFMNEVAPALQLGMKAVWLTDANEKPVEDDRFVLTNTLAQE</sequence>
<dbReference type="GO" id="GO:0016787">
    <property type="term" value="F:hydrolase activity"/>
    <property type="evidence" value="ECO:0007669"/>
    <property type="project" value="UniProtKB-KW"/>
</dbReference>
<dbReference type="Gene3D" id="3.40.50.1000">
    <property type="entry name" value="HAD superfamily/HAD-like"/>
    <property type="match status" value="1"/>
</dbReference>
<evidence type="ECO:0000313" key="2">
    <source>
        <dbReference type="EMBL" id="TFB13914.1"/>
    </source>
</evidence>
<dbReference type="Pfam" id="PF00702">
    <property type="entry name" value="Hydrolase"/>
    <property type="match status" value="1"/>
</dbReference>
<keyword evidence="3" id="KW-1185">Reference proteome</keyword>
<dbReference type="PANTHER" id="PTHR43316:SF8">
    <property type="entry name" value="HAD FAMILY HYDROLASE"/>
    <property type="match status" value="1"/>
</dbReference>
<evidence type="ECO:0000256" key="1">
    <source>
        <dbReference type="ARBA" id="ARBA00022801"/>
    </source>
</evidence>
<dbReference type="InterPro" id="IPR006439">
    <property type="entry name" value="HAD-SF_hydro_IA"/>
</dbReference>
<dbReference type="OrthoDB" id="2081981at2"/>
<organism evidence="2 3">
    <name type="scientific">Filobacillus milosensis</name>
    <dbReference type="NCBI Taxonomy" id="94137"/>
    <lineage>
        <taxon>Bacteria</taxon>
        <taxon>Bacillati</taxon>
        <taxon>Bacillota</taxon>
        <taxon>Bacilli</taxon>
        <taxon>Bacillales</taxon>
        <taxon>Bacillaceae</taxon>
        <taxon>Filobacillus</taxon>
    </lineage>
</organism>
<reference evidence="2 3" key="1">
    <citation type="submission" date="2019-03" db="EMBL/GenBank/DDBJ databases">
        <authorList>
            <person name="He R.-H."/>
        </authorList>
    </citation>
    <scope>NUCLEOTIDE SEQUENCE [LARGE SCALE GENOMIC DNA]</scope>
    <source>
        <strain evidence="3">SH 714</strain>
    </source>
</reference>
<dbReference type="InterPro" id="IPR023214">
    <property type="entry name" value="HAD_sf"/>
</dbReference>
<evidence type="ECO:0000313" key="3">
    <source>
        <dbReference type="Proteomes" id="UP000297975"/>
    </source>
</evidence>
<name>A0A4Y8IFQ9_9BACI</name>
<protein>
    <submittedName>
        <fullName evidence="2">HAD family hydrolase</fullName>
    </submittedName>
</protein>
<dbReference type="PANTHER" id="PTHR43316">
    <property type="entry name" value="HYDROLASE, HALOACID DELAHOGENASE-RELATED"/>
    <property type="match status" value="1"/>
</dbReference>
<accession>A0A4Y8IFQ9</accession>
<keyword evidence="1 2" id="KW-0378">Hydrolase</keyword>
<dbReference type="EMBL" id="SOPW01000021">
    <property type="protein sequence ID" value="TFB13914.1"/>
    <property type="molecule type" value="Genomic_DNA"/>
</dbReference>
<dbReference type="InterPro" id="IPR036412">
    <property type="entry name" value="HAD-like_sf"/>
</dbReference>
<dbReference type="SUPFAM" id="SSF56784">
    <property type="entry name" value="HAD-like"/>
    <property type="match status" value="1"/>
</dbReference>
<proteinExistence type="predicted"/>
<gene>
    <name evidence="2" type="ORF">E3U55_15235</name>
</gene>